<accession>A0A2M7RAH8</accession>
<evidence type="ECO:0000313" key="2">
    <source>
        <dbReference type="Proteomes" id="UP000228689"/>
    </source>
</evidence>
<proteinExistence type="predicted"/>
<dbReference type="EMBL" id="PFMC01000085">
    <property type="protein sequence ID" value="PIY93765.1"/>
    <property type="molecule type" value="Genomic_DNA"/>
</dbReference>
<gene>
    <name evidence="1" type="ORF">COY67_03735</name>
</gene>
<name>A0A2M7RAH8_9BACT</name>
<comment type="caution">
    <text evidence="1">The sequence shown here is derived from an EMBL/GenBank/DDBJ whole genome shotgun (WGS) entry which is preliminary data.</text>
</comment>
<organism evidence="1 2">
    <name type="scientific">Candidatus Komeilibacteria bacterium CG_4_10_14_0_8_um_filter_37_78</name>
    <dbReference type="NCBI Taxonomy" id="1974471"/>
    <lineage>
        <taxon>Bacteria</taxon>
        <taxon>Candidatus Komeiliibacteriota</taxon>
    </lineage>
</organism>
<protein>
    <submittedName>
        <fullName evidence="1">Uncharacterized protein</fullName>
    </submittedName>
</protein>
<dbReference type="AlphaFoldDB" id="A0A2M7RAH8"/>
<sequence length="104" mass="12264">MRLSNLQKNILRQVWGSKKPKVQRGSFLSFYKKEQKIPNKILQTKIITKSLERLIEKGLLTGFGERTQYKWFIKEVKFTPKGKREAIKLLGVQTTLPFKKRSIK</sequence>
<evidence type="ECO:0000313" key="1">
    <source>
        <dbReference type="EMBL" id="PIY93765.1"/>
    </source>
</evidence>
<dbReference type="Proteomes" id="UP000228689">
    <property type="component" value="Unassembled WGS sequence"/>
</dbReference>
<reference evidence="2" key="1">
    <citation type="submission" date="2017-09" db="EMBL/GenBank/DDBJ databases">
        <title>Depth-based differentiation of microbial function through sediment-hosted aquifers and enrichment of novel symbionts in the deep terrestrial subsurface.</title>
        <authorList>
            <person name="Probst A.J."/>
            <person name="Ladd B."/>
            <person name="Jarett J.K."/>
            <person name="Geller-Mcgrath D.E."/>
            <person name="Sieber C.M.K."/>
            <person name="Emerson J.B."/>
            <person name="Anantharaman K."/>
            <person name="Thomas B.C."/>
            <person name="Malmstrom R."/>
            <person name="Stieglmeier M."/>
            <person name="Klingl A."/>
            <person name="Woyke T."/>
            <person name="Ryan C.M."/>
            <person name="Banfield J.F."/>
        </authorList>
    </citation>
    <scope>NUCLEOTIDE SEQUENCE [LARGE SCALE GENOMIC DNA]</scope>
</reference>